<name>A0A4Z0WA57_9GAMM</name>
<keyword evidence="3" id="KW-1185">Reference proteome</keyword>
<dbReference type="OrthoDB" id="6120993at2"/>
<organism evidence="2 3">
    <name type="scientific">Natronospirillum operosum</name>
    <dbReference type="NCBI Taxonomy" id="2759953"/>
    <lineage>
        <taxon>Bacteria</taxon>
        <taxon>Pseudomonadati</taxon>
        <taxon>Pseudomonadota</taxon>
        <taxon>Gammaproteobacteria</taxon>
        <taxon>Oceanospirillales</taxon>
        <taxon>Natronospirillaceae</taxon>
        <taxon>Natronospirillum</taxon>
    </lineage>
</organism>
<feature type="transmembrane region" description="Helical" evidence="1">
    <location>
        <begin position="6"/>
        <end position="23"/>
    </location>
</feature>
<dbReference type="RefSeq" id="WP_135484548.1">
    <property type="nucleotide sequence ID" value="NZ_SRMF01000010.1"/>
</dbReference>
<evidence type="ECO:0000313" key="2">
    <source>
        <dbReference type="EMBL" id="TGG91126.1"/>
    </source>
</evidence>
<protein>
    <submittedName>
        <fullName evidence="2">Uncharacterized protein</fullName>
    </submittedName>
</protein>
<evidence type="ECO:0000256" key="1">
    <source>
        <dbReference type="SAM" id="Phobius"/>
    </source>
</evidence>
<dbReference type="EMBL" id="SRMF01000010">
    <property type="protein sequence ID" value="TGG91126.1"/>
    <property type="molecule type" value="Genomic_DNA"/>
</dbReference>
<comment type="caution">
    <text evidence="2">The sequence shown here is derived from an EMBL/GenBank/DDBJ whole genome shotgun (WGS) entry which is preliminary data.</text>
</comment>
<reference evidence="2 3" key="1">
    <citation type="submission" date="2019-04" db="EMBL/GenBank/DDBJ databases">
        <title>Natronospirillum operosus gen. nov., sp. nov., a haloalkaliphilic satellite isolated from decaying biomass of laboratory culture of cyanobacterium Geitlerinema sp. and proposal of Natronospirillaceae fam. nov. and Saccharospirillaceae fam. nov.</title>
        <authorList>
            <person name="Kevbrin V."/>
            <person name="Boltyanskaya Y."/>
            <person name="Koziaeva V."/>
            <person name="Grouzdev D.S."/>
            <person name="Park M."/>
            <person name="Cho J."/>
        </authorList>
    </citation>
    <scope>NUCLEOTIDE SEQUENCE [LARGE SCALE GENOMIC DNA]</scope>
    <source>
        <strain evidence="2 3">G-116</strain>
    </source>
</reference>
<sequence>MLATLVILVVVLLAFGGFIWFFARIERNPIYRTTRESMLELLQRVERGEAKDIEWRTFLSVPIRHDDFLEELRMRCEYLDDRYSRQIRGQLLNRQGREELAKVIEQLQQYDHKEF</sequence>
<gene>
    <name evidence="2" type="ORF">E4656_17200</name>
</gene>
<dbReference type="Proteomes" id="UP000297475">
    <property type="component" value="Unassembled WGS sequence"/>
</dbReference>
<keyword evidence="1" id="KW-0472">Membrane</keyword>
<dbReference type="AlphaFoldDB" id="A0A4Z0WA57"/>
<accession>A0A4Z0WA57</accession>
<evidence type="ECO:0000313" key="3">
    <source>
        <dbReference type="Proteomes" id="UP000297475"/>
    </source>
</evidence>
<keyword evidence="1" id="KW-1133">Transmembrane helix</keyword>
<proteinExistence type="predicted"/>
<keyword evidence="1" id="KW-0812">Transmembrane</keyword>